<evidence type="ECO:0000313" key="7">
    <source>
        <dbReference type="Proteomes" id="UP000037442"/>
    </source>
</evidence>
<dbReference type="PANTHER" id="PTHR30035">
    <property type="entry name" value="LIPOPROTEIN VACJ-RELATED"/>
    <property type="match status" value="1"/>
</dbReference>
<evidence type="ECO:0000313" key="6">
    <source>
        <dbReference type="Proteomes" id="UP000029553"/>
    </source>
</evidence>
<protein>
    <submittedName>
        <fullName evidence="4">ABC transporter</fullName>
    </submittedName>
</protein>
<sequence>MMTTTSPQTKLTSDKNQALRHVALAASVSVAALLSGCATTTATGPANPADPLESMNRSIYSFNEGVDEAIFKPVATAYQTVTPRVARQGVTNFFDNLGDAWSFVNNVLQGQGQGAYNSMVRFSVNTVLGIGGLFDIASEAGIERRKQDFGQTLGRWGMPTGPYVVLPFWGPSTVRDSAGLVVDAFGYPANTMDDVRWRNSLFGLRMVNNRANLLKAGDVLDSVALDKYSLVRDVYLRSRIGGAASGGDGRLENYDDDNAGKLPPEGQ</sequence>
<reference evidence="5" key="3">
    <citation type="submission" date="2014-06" db="EMBL/GenBank/DDBJ databases">
        <title>Three species of the Botryosphaeriales overlap on five unrelated trees in China, with a novel species.</title>
        <authorList>
            <person name="Tian C."/>
            <person name="Fan X."/>
        </authorList>
    </citation>
    <scope>NUCLEOTIDE SEQUENCE</scope>
    <source>
        <strain evidence="5">WDL7</strain>
    </source>
</reference>
<proteinExistence type="inferred from homology"/>
<dbReference type="EMBL" id="JNVD01000022">
    <property type="protein sequence ID" value="KOC20506.1"/>
    <property type="molecule type" value="Genomic_DNA"/>
</dbReference>
<dbReference type="RefSeq" id="WP_034364415.1">
    <property type="nucleotide sequence ID" value="NZ_AWOR01000001.1"/>
</dbReference>
<dbReference type="PRINTS" id="PR01805">
    <property type="entry name" value="VACJLIPOPROT"/>
</dbReference>
<evidence type="ECO:0000313" key="5">
    <source>
        <dbReference type="EMBL" id="KOC20506.1"/>
    </source>
</evidence>
<reference evidence="4 6" key="1">
    <citation type="submission" date="2013-09" db="EMBL/GenBank/DDBJ databases">
        <title>High correlation between genotypes and phenotypes of environmental bacteria Comamonas testosteroni strains.</title>
        <authorList>
            <person name="Liu L."/>
            <person name="Zhu W."/>
            <person name="Xia X."/>
            <person name="Xu B."/>
            <person name="Luo M."/>
            <person name="Wang G."/>
        </authorList>
    </citation>
    <scope>NUCLEOTIDE SEQUENCE [LARGE SCALE GENOMIC DNA]</scope>
    <source>
        <strain evidence="4 6">JL40</strain>
    </source>
</reference>
<dbReference type="GO" id="GO:0016020">
    <property type="term" value="C:membrane"/>
    <property type="evidence" value="ECO:0007669"/>
    <property type="project" value="InterPro"/>
</dbReference>
<gene>
    <name evidence="5" type="ORF">GL58_13570</name>
    <name evidence="4" type="ORF">P353_01285</name>
</gene>
<evidence type="ECO:0000256" key="2">
    <source>
        <dbReference type="ARBA" id="ARBA00022729"/>
    </source>
</evidence>
<comment type="similarity">
    <text evidence="1">Belongs to the MlaA family.</text>
</comment>
<reference evidence="7" key="2">
    <citation type="submission" date="2014-06" db="EMBL/GenBank/DDBJ databases">
        <title>Draft genome sequence of C. testosteroni WDL7.</title>
        <authorList>
            <person name="Wu Y."/>
            <person name="Seshan H."/>
            <person name="Arumugam K."/>
        </authorList>
    </citation>
    <scope>NUCLEOTIDE SEQUENCE [LARGE SCALE GENOMIC DNA]</scope>
    <source>
        <strain evidence="7">WDL7</strain>
    </source>
</reference>
<dbReference type="InterPro" id="IPR007428">
    <property type="entry name" value="MlaA"/>
</dbReference>
<evidence type="ECO:0000256" key="3">
    <source>
        <dbReference type="SAM" id="MobiDB-lite"/>
    </source>
</evidence>
<dbReference type="Proteomes" id="UP000029553">
    <property type="component" value="Unassembled WGS sequence"/>
</dbReference>
<name>A0A096FNL0_COMTE</name>
<dbReference type="GO" id="GO:0120010">
    <property type="term" value="P:intermembrane phospholipid transfer"/>
    <property type="evidence" value="ECO:0007669"/>
    <property type="project" value="TreeGrafter"/>
</dbReference>
<organism evidence="4 6">
    <name type="scientific">Comamonas testosteroni</name>
    <name type="common">Pseudomonas testosteroni</name>
    <dbReference type="NCBI Taxonomy" id="285"/>
    <lineage>
        <taxon>Bacteria</taxon>
        <taxon>Pseudomonadati</taxon>
        <taxon>Pseudomonadota</taxon>
        <taxon>Betaproteobacteria</taxon>
        <taxon>Burkholderiales</taxon>
        <taxon>Comamonadaceae</taxon>
        <taxon>Comamonas</taxon>
    </lineage>
</organism>
<dbReference type="Proteomes" id="UP000037442">
    <property type="component" value="Unassembled WGS sequence"/>
</dbReference>
<dbReference type="PATRIC" id="fig|285.49.peg.2799"/>
<feature type="region of interest" description="Disordered" evidence="3">
    <location>
        <begin position="245"/>
        <end position="267"/>
    </location>
</feature>
<dbReference type="Pfam" id="PF04333">
    <property type="entry name" value="MlaA"/>
    <property type="match status" value="1"/>
</dbReference>
<comment type="caution">
    <text evidence="4">The sequence shown here is derived from an EMBL/GenBank/DDBJ whole genome shotgun (WGS) entry which is preliminary data.</text>
</comment>
<evidence type="ECO:0000313" key="4">
    <source>
        <dbReference type="EMBL" id="KGH31911.1"/>
    </source>
</evidence>
<accession>A0A096FNL0</accession>
<dbReference type="PANTHER" id="PTHR30035:SF3">
    <property type="entry name" value="INTERMEMBRANE PHOSPHOLIPID TRANSPORT SYSTEM LIPOPROTEIN MLAA"/>
    <property type="match status" value="1"/>
</dbReference>
<dbReference type="EMBL" id="AWOR01000001">
    <property type="protein sequence ID" value="KGH31911.1"/>
    <property type="molecule type" value="Genomic_DNA"/>
</dbReference>
<keyword evidence="2" id="KW-0732">Signal</keyword>
<dbReference type="AlphaFoldDB" id="A0A096FNL0"/>
<evidence type="ECO:0000256" key="1">
    <source>
        <dbReference type="ARBA" id="ARBA00010634"/>
    </source>
</evidence>